<name>A0A9D2U9J7_9BURK</name>
<dbReference type="InterPro" id="IPR020103">
    <property type="entry name" value="PsdUridine_synth_cat_dom_sf"/>
</dbReference>
<dbReference type="PANTHER" id="PTHR21600:SF84">
    <property type="entry name" value="PSEUDOURIDINE SYNTHASE RSUA_RLUA-LIKE DOMAIN-CONTAINING PROTEIN"/>
    <property type="match status" value="1"/>
</dbReference>
<dbReference type="GO" id="GO:0009982">
    <property type="term" value="F:pseudouridine synthase activity"/>
    <property type="evidence" value="ECO:0007669"/>
    <property type="project" value="InterPro"/>
</dbReference>
<organism evidence="2 3">
    <name type="scientific">Candidatus Paenalcaligenes intestinipullorum</name>
    <dbReference type="NCBI Taxonomy" id="2838718"/>
    <lineage>
        <taxon>Bacteria</taxon>
        <taxon>Pseudomonadati</taxon>
        <taxon>Pseudomonadota</taxon>
        <taxon>Betaproteobacteria</taxon>
        <taxon>Burkholderiales</taxon>
        <taxon>Alcaligenaceae</taxon>
        <taxon>Paenalcaligenes</taxon>
    </lineage>
</organism>
<feature type="domain" description="Pseudouridine synthase RsuA/RluA-like" evidence="1">
    <location>
        <begin position="100"/>
        <end position="255"/>
    </location>
</feature>
<evidence type="ECO:0000313" key="2">
    <source>
        <dbReference type="EMBL" id="HJD44959.1"/>
    </source>
</evidence>
<sequence length="313" mass="35794">MSKSFIPPLPLKNGVAPSRVWLESGPWTTLGEFLQQRFPHVSPQVLAQRLQRGDIVDSQGATQHAHTPYRPEQWLWYYRLVEDEVPVPFEMPILHVDERLIVVDKPHFLATIPTGDYLTQTALVRVRAQFNNAEITPLHRLDRDTAGVLVFCVQPQYRGAYQSLFQSRAVEKTYEAIAPTYVGPDTLPSYRRSHIAALGEGEFMMQEWPDREPNSETHIEELSRWSATGYDQGLSHYTLQPVTGRKHQLRVHLAAMGCPIVNDVFYPVWDKSRAANDFSRPLQLLARSLAFLDPIDGHYREFVSQQRLGLLAP</sequence>
<proteinExistence type="predicted"/>
<gene>
    <name evidence="2" type="ORF">H9906_08055</name>
</gene>
<evidence type="ECO:0000259" key="1">
    <source>
        <dbReference type="Pfam" id="PF00849"/>
    </source>
</evidence>
<dbReference type="GO" id="GO:0140098">
    <property type="term" value="F:catalytic activity, acting on RNA"/>
    <property type="evidence" value="ECO:0007669"/>
    <property type="project" value="UniProtKB-ARBA"/>
</dbReference>
<dbReference type="Gene3D" id="3.30.2350.10">
    <property type="entry name" value="Pseudouridine synthase"/>
    <property type="match status" value="1"/>
</dbReference>
<comment type="caution">
    <text evidence="2">The sequence shown here is derived from an EMBL/GenBank/DDBJ whole genome shotgun (WGS) entry which is preliminary data.</text>
</comment>
<dbReference type="AlphaFoldDB" id="A0A9D2U9J7"/>
<accession>A0A9D2U9J7</accession>
<dbReference type="InterPro" id="IPR006145">
    <property type="entry name" value="PsdUridine_synth_RsuA/RluA"/>
</dbReference>
<evidence type="ECO:0000313" key="3">
    <source>
        <dbReference type="Proteomes" id="UP000823889"/>
    </source>
</evidence>
<dbReference type="SUPFAM" id="SSF55120">
    <property type="entry name" value="Pseudouridine synthase"/>
    <property type="match status" value="1"/>
</dbReference>
<protein>
    <submittedName>
        <fullName evidence="2">Pseudouridine synthase</fullName>
    </submittedName>
</protein>
<dbReference type="PANTHER" id="PTHR21600">
    <property type="entry name" value="MITOCHONDRIAL RNA PSEUDOURIDINE SYNTHASE"/>
    <property type="match status" value="1"/>
</dbReference>
<dbReference type="GO" id="GO:0000455">
    <property type="term" value="P:enzyme-directed rRNA pseudouridine synthesis"/>
    <property type="evidence" value="ECO:0007669"/>
    <property type="project" value="TreeGrafter"/>
</dbReference>
<dbReference type="GO" id="GO:0003723">
    <property type="term" value="F:RNA binding"/>
    <property type="evidence" value="ECO:0007669"/>
    <property type="project" value="InterPro"/>
</dbReference>
<dbReference type="Proteomes" id="UP000823889">
    <property type="component" value="Unassembled WGS sequence"/>
</dbReference>
<dbReference type="EMBL" id="DWUQ01000167">
    <property type="protein sequence ID" value="HJD44959.1"/>
    <property type="molecule type" value="Genomic_DNA"/>
</dbReference>
<reference evidence="2" key="1">
    <citation type="journal article" date="2021" name="PeerJ">
        <title>Extensive microbial diversity within the chicken gut microbiome revealed by metagenomics and culture.</title>
        <authorList>
            <person name="Gilroy R."/>
            <person name="Ravi A."/>
            <person name="Getino M."/>
            <person name="Pursley I."/>
            <person name="Horton D.L."/>
            <person name="Alikhan N.F."/>
            <person name="Baker D."/>
            <person name="Gharbi K."/>
            <person name="Hall N."/>
            <person name="Watson M."/>
            <person name="Adriaenssens E.M."/>
            <person name="Foster-Nyarko E."/>
            <person name="Jarju S."/>
            <person name="Secka A."/>
            <person name="Antonio M."/>
            <person name="Oren A."/>
            <person name="Chaudhuri R.R."/>
            <person name="La Ragione R."/>
            <person name="Hildebrand F."/>
            <person name="Pallen M.J."/>
        </authorList>
    </citation>
    <scope>NUCLEOTIDE SEQUENCE</scope>
    <source>
        <strain evidence="2">9264</strain>
    </source>
</reference>
<reference evidence="2" key="2">
    <citation type="submission" date="2021-04" db="EMBL/GenBank/DDBJ databases">
        <authorList>
            <person name="Gilroy R."/>
        </authorList>
    </citation>
    <scope>NUCLEOTIDE SEQUENCE</scope>
    <source>
        <strain evidence="2">9264</strain>
    </source>
</reference>
<dbReference type="InterPro" id="IPR050188">
    <property type="entry name" value="RluA_PseudoU_synthase"/>
</dbReference>
<dbReference type="Pfam" id="PF00849">
    <property type="entry name" value="PseudoU_synth_2"/>
    <property type="match status" value="1"/>
</dbReference>